<evidence type="ECO:0000256" key="1">
    <source>
        <dbReference type="SAM" id="Phobius"/>
    </source>
</evidence>
<evidence type="ECO:0000313" key="3">
    <source>
        <dbReference type="Proteomes" id="UP000006078"/>
    </source>
</evidence>
<dbReference type="Proteomes" id="UP000006078">
    <property type="component" value="Unassembled WGS sequence"/>
</dbReference>
<dbReference type="eggNOG" id="ENOG5031WMX">
    <property type="taxonomic scope" value="Bacteria"/>
</dbReference>
<gene>
    <name evidence="2" type="ORF">HMPREF9719_00353</name>
</gene>
<dbReference type="PATRIC" id="fig|883169.3.peg.330"/>
<reference evidence="2 3" key="1">
    <citation type="submission" date="2012-08" db="EMBL/GenBank/DDBJ databases">
        <title>The Genome Sequence of Turicella otitidis ATCC 51513.</title>
        <authorList>
            <consortium name="The Broad Institute Genome Sequencing Platform"/>
            <person name="Earl A."/>
            <person name="Ward D."/>
            <person name="Feldgarden M."/>
            <person name="Gevers D."/>
            <person name="Huys G."/>
            <person name="Walker B."/>
            <person name="Young S.K."/>
            <person name="Zeng Q."/>
            <person name="Gargeya S."/>
            <person name="Fitzgerald M."/>
            <person name="Haas B."/>
            <person name="Abouelleil A."/>
            <person name="Alvarado L."/>
            <person name="Arachchi H.M."/>
            <person name="Berlin A.M."/>
            <person name="Chapman S.B."/>
            <person name="Goldberg J."/>
            <person name="Griggs A."/>
            <person name="Gujja S."/>
            <person name="Hansen M."/>
            <person name="Howarth C."/>
            <person name="Imamovic A."/>
            <person name="Larimer J."/>
            <person name="McCowen C."/>
            <person name="Montmayeur A."/>
            <person name="Murphy C."/>
            <person name="Neiman D."/>
            <person name="Pearson M."/>
            <person name="Priest M."/>
            <person name="Roberts A."/>
            <person name="Saif S."/>
            <person name="Shea T."/>
            <person name="Sisk P."/>
            <person name="Sykes S."/>
            <person name="Wortman J."/>
            <person name="Nusbaum C."/>
            <person name="Birren B."/>
        </authorList>
    </citation>
    <scope>NUCLEOTIDE SEQUENCE [LARGE SCALE GENOMIC DNA]</scope>
    <source>
        <strain evidence="2 3">ATCC 51513</strain>
    </source>
</reference>
<keyword evidence="1" id="KW-0812">Transmembrane</keyword>
<accession>K0Z5I7</accession>
<keyword evidence="3" id="KW-1185">Reference proteome</keyword>
<protein>
    <submittedName>
        <fullName evidence="2">Uncharacterized protein</fullName>
    </submittedName>
</protein>
<dbReference type="OrthoDB" id="4425034at2"/>
<feature type="transmembrane region" description="Helical" evidence="1">
    <location>
        <begin position="38"/>
        <end position="58"/>
    </location>
</feature>
<dbReference type="AlphaFoldDB" id="K0Z5I7"/>
<evidence type="ECO:0000313" key="2">
    <source>
        <dbReference type="EMBL" id="EJZ82695.1"/>
    </source>
</evidence>
<comment type="caution">
    <text evidence="2">The sequence shown here is derived from an EMBL/GenBank/DDBJ whole genome shotgun (WGS) entry which is preliminary data.</text>
</comment>
<dbReference type="HOGENOM" id="CLU_170931_0_0_11"/>
<keyword evidence="1" id="KW-1133">Transmembrane helix</keyword>
<dbReference type="STRING" id="29321.AAV33_09135"/>
<sequence length="102" mass="11366">MTTWDTVAFYAGEAGSAVLAQQQRGGPLGPEFGKASPVGLFVLVALLAAVLWLGWAFYRRHKRFVRRRVFAERNGIDPFDQDAIDKAMAEAGILDRAKRTWI</sequence>
<dbReference type="EMBL" id="AHAE01000021">
    <property type="protein sequence ID" value="EJZ82695.1"/>
    <property type="molecule type" value="Genomic_DNA"/>
</dbReference>
<organism evidence="2 3">
    <name type="scientific">Corynebacterium otitidis ATCC 51513</name>
    <dbReference type="NCBI Taxonomy" id="883169"/>
    <lineage>
        <taxon>Bacteria</taxon>
        <taxon>Bacillati</taxon>
        <taxon>Actinomycetota</taxon>
        <taxon>Actinomycetes</taxon>
        <taxon>Mycobacteriales</taxon>
        <taxon>Corynebacteriaceae</taxon>
        <taxon>Corynebacterium</taxon>
    </lineage>
</organism>
<name>K0Z5I7_9CORY</name>
<dbReference type="RefSeq" id="WP_004600243.1">
    <property type="nucleotide sequence ID" value="NZ_HF541865.1"/>
</dbReference>
<proteinExistence type="predicted"/>
<keyword evidence="1" id="KW-0472">Membrane</keyword>